<dbReference type="CDD" id="cd02440">
    <property type="entry name" value="AdoMet_MTases"/>
    <property type="match status" value="1"/>
</dbReference>
<comment type="similarity">
    <text evidence="1">Belongs to the methyltransferase superfamily.</text>
</comment>
<keyword evidence="8" id="KW-1185">Reference proteome</keyword>
<keyword evidence="3 7" id="KW-0808">Transferase</keyword>
<dbReference type="FunFam" id="3.40.50.150:FF:000256">
    <property type="entry name" value="S-adenosyl-L-methionine-dependent methyltransferase superfamily protein"/>
    <property type="match status" value="1"/>
</dbReference>
<accession>A0A200Q6W4</accession>
<dbReference type="InterPro" id="IPR051419">
    <property type="entry name" value="Lys/N-term_MeTrsfase_sf"/>
</dbReference>
<feature type="region of interest" description="Disordered" evidence="5">
    <location>
        <begin position="481"/>
        <end position="506"/>
    </location>
</feature>
<evidence type="ECO:0000256" key="3">
    <source>
        <dbReference type="ARBA" id="ARBA00022679"/>
    </source>
</evidence>
<dbReference type="OMA" id="FEWYGAF"/>
<sequence length="781" mass="86619">MAKKKVEAAEELLNTLGDFTSKENWDKFFSLRGSDDSFEWYAEWANLKDPLLSQLSNFTEILGVSDSSSSASLQILVPGCGNSRLSEHVFDAGFRNITNIDFSKVVISDMLRRNIRSRPDMKWRVMDMTHMQFTDGTFDAVLDKGGLDALMEPEYGTKLGSQYLAEVKRVLKSGGKFVCLTLAESHVLGLLFSKFRFGWKMNLHAIPHKPSNKPVFRTFMVIAEKEKLTVPYQITSSFDQSSLDCDGNQGRGLFQALEAENKIRSECSSGSDILYSLEDLQLGAKGDLKKILLGRRFLLTLGEEGGSRFSYKAVLLDAKKLSNPFVYHCGVFLVPKVRAHEWLFSSEEGQWLVVESSKAARLIMVFLDARHTHASMDDIQKDLSPLVKDLAPGEHDNGSEIPFMMANDGVKQREIVHQVTSAMTGPIIVEDVVYENVDGAVTGLVPSKDLTFRRLTFERSLGLVQSEALVTREGCAKDILGEAERRKTKSSSKSKKKGSQKRSTDSKNILKVDHHYLASSYHIGIISGFMLVASNLESVASSGRTMKTVIIGLGAGLLPMFLHGCMPCLDIEVVELDLIILNMARDYFSFTEDEQLKVHIADGIQFIREVANTKSSSNVTIGHGNEHAFSKEILPSNGNGTSSLVGGKNSTKIDILIIDADSSDSSSGMTCPPADFLEESFLLSVKEALSEGGLFVINLVSRSQTIREMVVSKMKKVFSSLFCLQLEEDVNEVIFALPVDVCVKEDSFPEAALQLQKLLKFTHLERSQNILDTTKRIKCLK</sequence>
<evidence type="ECO:0000313" key="8">
    <source>
        <dbReference type="Proteomes" id="UP000195402"/>
    </source>
</evidence>
<proteinExistence type="inferred from homology"/>
<evidence type="ECO:0000313" key="7">
    <source>
        <dbReference type="EMBL" id="OVA06229.1"/>
    </source>
</evidence>
<dbReference type="Pfam" id="PF08241">
    <property type="entry name" value="Methyltransf_11"/>
    <property type="match status" value="1"/>
</dbReference>
<dbReference type="InParanoid" id="A0A200Q6W4"/>
<reference evidence="7" key="1">
    <citation type="journal article" date="2017" name="Mol. Plant">
        <title>The Genome of Medicinal Plant Macleaya cordata Provides New Insights into Benzylisoquinoline Alkaloids Metabolism.</title>
        <authorList>
            <person name="Liu X."/>
            <person name="Liu Y."/>
            <person name="Huang P."/>
            <person name="Ma Y."/>
            <person name="Qing Z."/>
            <person name="Tang Q."/>
            <person name="Cao H."/>
            <person name="Cheng P."/>
            <person name="Zheng Y."/>
            <person name="Yuan Z."/>
            <person name="Zhou Y."/>
            <person name="Liu J."/>
            <person name="Tang Z."/>
            <person name="Zhuo Y."/>
            <person name="Zhang Y."/>
            <person name="Yu L."/>
            <person name="Huang J."/>
            <person name="Yang P."/>
            <person name="Peng Q."/>
            <person name="Zhang J."/>
            <person name="Jiang W."/>
            <person name="Zhang Z."/>
            <person name="Lin K."/>
            <person name="Ro D.K."/>
            <person name="Chen X."/>
            <person name="Xiong X."/>
            <person name="Shang Y."/>
            <person name="Huang S."/>
            <person name="Zeng J."/>
        </authorList>
    </citation>
    <scope>NUCLEOTIDE SEQUENCE [LARGE SCALE GENOMIC DNA]</scope>
    <source>
        <strain evidence="7">BLH2017</strain>
        <tissue evidence="7">Root</tissue>
    </source>
</reference>
<organism evidence="7 8">
    <name type="scientific">Macleaya cordata</name>
    <name type="common">Five-seeded plume-poppy</name>
    <name type="synonym">Bocconia cordata</name>
    <dbReference type="NCBI Taxonomy" id="56857"/>
    <lineage>
        <taxon>Eukaryota</taxon>
        <taxon>Viridiplantae</taxon>
        <taxon>Streptophyta</taxon>
        <taxon>Embryophyta</taxon>
        <taxon>Tracheophyta</taxon>
        <taxon>Spermatophyta</taxon>
        <taxon>Magnoliopsida</taxon>
        <taxon>Ranunculales</taxon>
        <taxon>Papaveraceae</taxon>
        <taxon>Papaveroideae</taxon>
        <taxon>Macleaya</taxon>
    </lineage>
</organism>
<protein>
    <submittedName>
        <fullName evidence="7">Methyltransferase type 11</fullName>
    </submittedName>
</protein>
<dbReference type="FunCoup" id="A0A200Q6W4">
    <property type="interactions" value="2891"/>
</dbReference>
<name>A0A200Q6W4_MACCD</name>
<feature type="domain" description="Methyltransferase type 11" evidence="6">
    <location>
        <begin position="78"/>
        <end position="179"/>
    </location>
</feature>
<dbReference type="PANTHER" id="PTHR12176">
    <property type="entry name" value="SAM-DEPENDENT METHYLTRANSFERASE SUPERFAMILY PROTEIN"/>
    <property type="match status" value="1"/>
</dbReference>
<keyword evidence="2 7" id="KW-0489">Methyltransferase</keyword>
<gene>
    <name evidence="7" type="ORF">BVC80_8627g1</name>
</gene>
<dbReference type="AlphaFoldDB" id="A0A200Q6W4"/>
<comment type="caution">
    <text evidence="7">The sequence shown here is derived from an EMBL/GenBank/DDBJ whole genome shotgun (WGS) entry which is preliminary data.</text>
</comment>
<dbReference type="Gene3D" id="3.40.50.150">
    <property type="entry name" value="Vaccinia Virus protein VP39"/>
    <property type="match status" value="2"/>
</dbReference>
<evidence type="ECO:0000256" key="1">
    <source>
        <dbReference type="ARBA" id="ARBA00008361"/>
    </source>
</evidence>
<dbReference type="SUPFAM" id="SSF53335">
    <property type="entry name" value="S-adenosyl-L-methionine-dependent methyltransferases"/>
    <property type="match status" value="2"/>
</dbReference>
<dbReference type="GO" id="GO:0032259">
    <property type="term" value="P:methylation"/>
    <property type="evidence" value="ECO:0007669"/>
    <property type="project" value="UniProtKB-KW"/>
</dbReference>
<dbReference type="OrthoDB" id="411785at2759"/>
<evidence type="ECO:0000256" key="5">
    <source>
        <dbReference type="SAM" id="MobiDB-lite"/>
    </source>
</evidence>
<evidence type="ECO:0000256" key="2">
    <source>
        <dbReference type="ARBA" id="ARBA00022603"/>
    </source>
</evidence>
<dbReference type="PANTHER" id="PTHR12176:SF78">
    <property type="entry name" value="EEF1A LYSINE AND N-TERMINAL METHYLTRANSFERASE"/>
    <property type="match status" value="1"/>
</dbReference>
<dbReference type="FunFam" id="3.40.50.150:FF:000211">
    <property type="entry name" value="Methyltransferase-like protein 13"/>
    <property type="match status" value="1"/>
</dbReference>
<dbReference type="EMBL" id="MVGT01002892">
    <property type="protein sequence ID" value="OVA06229.1"/>
    <property type="molecule type" value="Genomic_DNA"/>
</dbReference>
<feature type="compositionally biased region" description="Basic residues" evidence="5">
    <location>
        <begin position="486"/>
        <end position="500"/>
    </location>
</feature>
<evidence type="ECO:0000259" key="6">
    <source>
        <dbReference type="Pfam" id="PF08241"/>
    </source>
</evidence>
<dbReference type="InterPro" id="IPR029063">
    <property type="entry name" value="SAM-dependent_MTases_sf"/>
</dbReference>
<dbReference type="GO" id="GO:0008757">
    <property type="term" value="F:S-adenosylmethionine-dependent methyltransferase activity"/>
    <property type="evidence" value="ECO:0007669"/>
    <property type="project" value="InterPro"/>
</dbReference>
<dbReference type="InterPro" id="IPR013216">
    <property type="entry name" value="Methyltransf_11"/>
</dbReference>
<evidence type="ECO:0000256" key="4">
    <source>
        <dbReference type="ARBA" id="ARBA00023268"/>
    </source>
</evidence>
<keyword evidence="4" id="KW-0511">Multifunctional enzyme</keyword>
<dbReference type="Proteomes" id="UP000195402">
    <property type="component" value="Unassembled WGS sequence"/>
</dbReference>